<dbReference type="Proteomes" id="UP000051497">
    <property type="component" value="Unassembled WGS sequence"/>
</dbReference>
<name>A0A0Q9YVL2_9GAMM</name>
<reference evidence="1" key="1">
    <citation type="submission" date="2015-09" db="EMBL/GenBank/DDBJ databases">
        <title>Draft Genome Sequences of Two Novel Amoeba-resistant Intranuclear Bacteria, Candidatus Berkiella cookevillensis and Candidatus Berkiella aquae.</title>
        <authorList>
            <person name="Mehari Y.T."/>
            <person name="Arivett B.A."/>
            <person name="Farone A.L."/>
            <person name="Gunderson J.H."/>
            <person name="Farone M.B."/>
        </authorList>
    </citation>
    <scope>NUCLEOTIDE SEQUENCE [LARGE SCALE GENOMIC DNA]</scope>
    <source>
        <strain evidence="1">HT99</strain>
    </source>
</reference>
<comment type="caution">
    <text evidence="1">The sequence shown here is derived from an EMBL/GenBank/DDBJ whole genome shotgun (WGS) entry which is preliminary data.</text>
</comment>
<dbReference type="AlphaFoldDB" id="A0A0Q9YVL2"/>
<dbReference type="STRING" id="295108.HT99x_00954"/>
<evidence type="ECO:0000313" key="3">
    <source>
        <dbReference type="Proteomes" id="UP000051497"/>
    </source>
</evidence>
<evidence type="ECO:0000313" key="1">
    <source>
        <dbReference type="EMBL" id="KRG21762.1"/>
    </source>
</evidence>
<evidence type="ECO:0000313" key="2">
    <source>
        <dbReference type="EMBL" id="MCS5710545.1"/>
    </source>
</evidence>
<gene>
    <name evidence="2" type="ORF">HT99x_003820</name>
    <name evidence="1" type="ORF">HT99x_00954</name>
</gene>
<dbReference type="EMBL" id="LKAJ01000003">
    <property type="protein sequence ID" value="KRG21762.1"/>
    <property type="molecule type" value="Genomic_DNA"/>
</dbReference>
<keyword evidence="3" id="KW-1185">Reference proteome</keyword>
<accession>A0A0Q9YVL2</accession>
<protein>
    <submittedName>
        <fullName evidence="1">Uncharacterized protein</fullName>
    </submittedName>
</protein>
<reference evidence="2" key="3">
    <citation type="submission" date="2021-06" db="EMBL/GenBank/DDBJ databases">
        <title>Genomic Description and Analysis of Intracellular Bacteria, Candidatus Berkiella cookevillensis and Candidatus Berkiella aquae.</title>
        <authorList>
            <person name="Kidane D.T."/>
            <person name="Mehari Y.T."/>
            <person name="Rice F.C."/>
            <person name="Arivett B.A."/>
            <person name="Farone A.L."/>
            <person name="Berk S.G."/>
            <person name="Farone M.B."/>
        </authorList>
    </citation>
    <scope>NUCLEOTIDE SEQUENCE</scope>
    <source>
        <strain evidence="2">HT99</strain>
    </source>
</reference>
<dbReference type="RefSeq" id="WP_075065591.1">
    <property type="nucleotide sequence ID" value="NZ_LKAJ02000001.1"/>
</dbReference>
<organism evidence="1">
    <name type="scientific">Candidatus Berkiella aquae</name>
    <dbReference type="NCBI Taxonomy" id="295108"/>
    <lineage>
        <taxon>Bacteria</taxon>
        <taxon>Pseudomonadati</taxon>
        <taxon>Pseudomonadota</taxon>
        <taxon>Gammaproteobacteria</taxon>
        <taxon>Candidatus Berkiellales</taxon>
        <taxon>Candidatus Berkiellaceae</taxon>
        <taxon>Candidatus Berkiella</taxon>
    </lineage>
</organism>
<sequence length="147" mass="16572">MTTKGVVPNLDSKYTMEERQTFFEIVKANSDGNHTLMGTLVEKLDSGQRERFKEYFADLKIVQAHDQELHSKMVSYKTQYEQHMTRVAELDVKIADLERKEKLVFSQGAKQTASKQMDIPKGTAIAVASKKKVKPGKSGSSQNCVVM</sequence>
<reference evidence="2" key="2">
    <citation type="journal article" date="2016" name="Genome Announc.">
        <title>Draft Genome Sequences of Two Novel Amoeba-Resistant Intranuclear Bacteria, 'Candidatus Berkiella cookevillensis' and 'Candidatus Berkiella aquae'.</title>
        <authorList>
            <person name="Mehari Y.T."/>
            <person name="Arivett B.A."/>
            <person name="Farone A.L."/>
            <person name="Gunderson J.H."/>
            <person name="Farone M.B."/>
        </authorList>
    </citation>
    <scope>NUCLEOTIDE SEQUENCE</scope>
    <source>
        <strain evidence="2">HT99</strain>
    </source>
</reference>
<proteinExistence type="predicted"/>
<dbReference type="EMBL" id="LKAJ02000001">
    <property type="protein sequence ID" value="MCS5710545.1"/>
    <property type="molecule type" value="Genomic_DNA"/>
</dbReference>